<evidence type="ECO:0000256" key="2">
    <source>
        <dbReference type="ARBA" id="ARBA00023125"/>
    </source>
</evidence>
<evidence type="ECO:0000313" key="8">
    <source>
        <dbReference type="Proteomes" id="UP000231655"/>
    </source>
</evidence>
<name>A0A285JJE7_9RHOB</name>
<keyword evidence="1" id="KW-0805">Transcription regulation</keyword>
<reference evidence="6 9" key="2">
    <citation type="journal article" date="2018" name="Int. J. Syst. Evol. Microbiol.">
        <title>Pseudooceanicola lipolyticus sp. nov., a marine alphaproteobacterium, reclassification of Oceanicola flagellatus as Pseudooceanicola flagellatus comb. nov. and emended description of the genus Pseudooceanicola.</title>
        <authorList>
            <person name="Huang M.-M."/>
            <person name="Guo L.-L."/>
            <person name="Wu Y.-H."/>
            <person name="Lai Q.-L."/>
            <person name="Shao Z.-Z."/>
            <person name="Wang C.-S."/>
            <person name="Wu M."/>
            <person name="Xu X.-W."/>
        </authorList>
    </citation>
    <scope>NUCLEOTIDE SEQUENCE [LARGE SCALE GENOMIC DNA]</scope>
    <source>
        <strain evidence="6 9">Ar-45</strain>
    </source>
</reference>
<dbReference type="InterPro" id="IPR011711">
    <property type="entry name" value="GntR_C"/>
</dbReference>
<dbReference type="Gene3D" id="1.20.120.530">
    <property type="entry name" value="GntR ligand-binding domain-like"/>
    <property type="match status" value="1"/>
</dbReference>
<dbReference type="Pfam" id="PF07729">
    <property type="entry name" value="FCD"/>
    <property type="match status" value="1"/>
</dbReference>
<dbReference type="InterPro" id="IPR008920">
    <property type="entry name" value="TF_FadR/GntR_C"/>
</dbReference>
<keyword evidence="9" id="KW-1185">Reference proteome</keyword>
<dbReference type="SUPFAM" id="SSF46785">
    <property type="entry name" value="Winged helix' DNA-binding domain"/>
    <property type="match status" value="1"/>
</dbReference>
<dbReference type="CDD" id="cd07377">
    <property type="entry name" value="WHTH_GntR"/>
    <property type="match status" value="1"/>
</dbReference>
<gene>
    <name evidence="6" type="ORF">CVM39_17610</name>
    <name evidence="7" type="ORF">SAMN06297129_3707</name>
</gene>
<evidence type="ECO:0000313" key="9">
    <source>
        <dbReference type="Proteomes" id="UP000231702"/>
    </source>
</evidence>
<dbReference type="EMBL" id="PGTD01000022">
    <property type="protein sequence ID" value="PJE26366.1"/>
    <property type="molecule type" value="Genomic_DNA"/>
</dbReference>
<keyword evidence="2" id="KW-0238">DNA-binding</keyword>
<proteinExistence type="predicted"/>
<dbReference type="SMART" id="SM00895">
    <property type="entry name" value="FCD"/>
    <property type="match status" value="1"/>
</dbReference>
<organism evidence="7 8">
    <name type="scientific">Pseudooceanicola antarcticus</name>
    <dbReference type="NCBI Taxonomy" id="1247613"/>
    <lineage>
        <taxon>Bacteria</taxon>
        <taxon>Pseudomonadati</taxon>
        <taxon>Pseudomonadota</taxon>
        <taxon>Alphaproteobacteria</taxon>
        <taxon>Rhodobacterales</taxon>
        <taxon>Paracoccaceae</taxon>
        <taxon>Pseudooceanicola</taxon>
    </lineage>
</organism>
<dbReference type="SMART" id="SM00345">
    <property type="entry name" value="HTH_GNTR"/>
    <property type="match status" value="1"/>
</dbReference>
<dbReference type="RefSeq" id="WP_097147395.1">
    <property type="nucleotide sequence ID" value="NZ_OBEA01000009.1"/>
</dbReference>
<dbReference type="PANTHER" id="PTHR43537:SF24">
    <property type="entry name" value="GLUCONATE OPERON TRANSCRIPTIONAL REPRESSOR"/>
    <property type="match status" value="1"/>
</dbReference>
<sequence length="224" mass="24464">MEEGAAREGLSSEGIAAQLRVRILEGAYSLGQRLIEMDLAEEFGVGRGRVREAFRMLTGEGYLEFVANRGVLVRCYTRAELIEMGRVREVLEGLAAKLAAEAELSGEMRQELEALQERMNVAEAAGDYPSFGAENRAYHALIERLAGNKFASAYIDRVRIPLIRVQMPPADVAESIGRSNRDHRVITAAILNGAPEAAEAAMRAHVRAGNEHVARLPEAVFSAS</sequence>
<keyword evidence="3" id="KW-0804">Transcription</keyword>
<dbReference type="Proteomes" id="UP000231702">
    <property type="component" value="Unassembled WGS sequence"/>
</dbReference>
<evidence type="ECO:0000313" key="7">
    <source>
        <dbReference type="EMBL" id="SNY59221.1"/>
    </source>
</evidence>
<dbReference type="Pfam" id="PF00392">
    <property type="entry name" value="GntR"/>
    <property type="match status" value="1"/>
</dbReference>
<evidence type="ECO:0000256" key="1">
    <source>
        <dbReference type="ARBA" id="ARBA00023015"/>
    </source>
</evidence>
<evidence type="ECO:0000256" key="3">
    <source>
        <dbReference type="ARBA" id="ARBA00023163"/>
    </source>
</evidence>
<dbReference type="InterPro" id="IPR036390">
    <property type="entry name" value="WH_DNA-bd_sf"/>
</dbReference>
<evidence type="ECO:0000313" key="6">
    <source>
        <dbReference type="EMBL" id="PJE26366.1"/>
    </source>
</evidence>
<dbReference type="SUPFAM" id="SSF48008">
    <property type="entry name" value="GntR ligand-binding domain-like"/>
    <property type="match status" value="1"/>
</dbReference>
<dbReference type="PANTHER" id="PTHR43537">
    <property type="entry name" value="TRANSCRIPTIONAL REGULATOR, GNTR FAMILY"/>
    <property type="match status" value="1"/>
</dbReference>
<dbReference type="PROSITE" id="PS50949">
    <property type="entry name" value="HTH_GNTR"/>
    <property type="match status" value="1"/>
</dbReference>
<feature type="domain" description="HTH gntR-type" evidence="5">
    <location>
        <begin position="9"/>
        <end position="76"/>
    </location>
</feature>
<evidence type="ECO:0000256" key="4">
    <source>
        <dbReference type="SAM" id="Coils"/>
    </source>
</evidence>
<dbReference type="Proteomes" id="UP000231655">
    <property type="component" value="Unassembled WGS sequence"/>
</dbReference>
<dbReference type="GO" id="GO:0003677">
    <property type="term" value="F:DNA binding"/>
    <property type="evidence" value="ECO:0007669"/>
    <property type="project" value="UniProtKB-KW"/>
</dbReference>
<dbReference type="AlphaFoldDB" id="A0A285JJE7"/>
<dbReference type="InterPro" id="IPR000524">
    <property type="entry name" value="Tscrpt_reg_HTH_GntR"/>
</dbReference>
<reference evidence="7 8" key="1">
    <citation type="submission" date="2017-09" db="EMBL/GenBank/DDBJ databases">
        <authorList>
            <person name="Ehlers B."/>
            <person name="Leendertz F.H."/>
        </authorList>
    </citation>
    <scope>NUCLEOTIDE SEQUENCE [LARGE SCALE GENOMIC DNA]</scope>
    <source>
        <strain evidence="7 8">CGMCC 1.12662</strain>
    </source>
</reference>
<dbReference type="EMBL" id="OBEA01000009">
    <property type="protein sequence ID" value="SNY59221.1"/>
    <property type="molecule type" value="Genomic_DNA"/>
</dbReference>
<evidence type="ECO:0000259" key="5">
    <source>
        <dbReference type="PROSITE" id="PS50949"/>
    </source>
</evidence>
<accession>A0A285JJE7</accession>
<dbReference type="Gene3D" id="1.10.10.10">
    <property type="entry name" value="Winged helix-like DNA-binding domain superfamily/Winged helix DNA-binding domain"/>
    <property type="match status" value="1"/>
</dbReference>
<feature type="coiled-coil region" evidence="4">
    <location>
        <begin position="98"/>
        <end position="125"/>
    </location>
</feature>
<protein>
    <submittedName>
        <fullName evidence="6">GntR family transcriptional regulator</fullName>
    </submittedName>
    <submittedName>
        <fullName evidence="7">Transcriptional regulator, GntR family</fullName>
    </submittedName>
</protein>
<dbReference type="GO" id="GO:0003700">
    <property type="term" value="F:DNA-binding transcription factor activity"/>
    <property type="evidence" value="ECO:0007669"/>
    <property type="project" value="InterPro"/>
</dbReference>
<dbReference type="OrthoDB" id="8638122at2"/>
<dbReference type="InterPro" id="IPR036388">
    <property type="entry name" value="WH-like_DNA-bd_sf"/>
</dbReference>
<keyword evidence="4" id="KW-0175">Coiled coil</keyword>